<comment type="similarity">
    <text evidence="1">Belongs to the ATP-dependent AMP-binding enzyme family.</text>
</comment>
<dbReference type="GO" id="GO:0006631">
    <property type="term" value="P:fatty acid metabolic process"/>
    <property type="evidence" value="ECO:0007669"/>
    <property type="project" value="TreeGrafter"/>
</dbReference>
<dbReference type="PROSITE" id="PS00455">
    <property type="entry name" value="AMP_BINDING"/>
    <property type="match status" value="1"/>
</dbReference>
<name>A0A0D2D3D5_9EURO</name>
<dbReference type="PANTHER" id="PTHR43201">
    <property type="entry name" value="ACYL-COA SYNTHETASE"/>
    <property type="match status" value="1"/>
</dbReference>
<dbReference type="RefSeq" id="XP_016250450.1">
    <property type="nucleotide sequence ID" value="XM_016392931.1"/>
</dbReference>
<dbReference type="EMBL" id="KN847042">
    <property type="protein sequence ID" value="KIW30234.1"/>
    <property type="molecule type" value="Genomic_DNA"/>
</dbReference>
<accession>A0A0D2D3D5</accession>
<dbReference type="HOGENOM" id="CLU_000022_59_11_1"/>
<dbReference type="Pfam" id="PF13193">
    <property type="entry name" value="AMP-binding_C"/>
    <property type="match status" value="1"/>
</dbReference>
<dbReference type="GO" id="GO:0031956">
    <property type="term" value="F:medium-chain fatty acid-CoA ligase activity"/>
    <property type="evidence" value="ECO:0007669"/>
    <property type="project" value="TreeGrafter"/>
</dbReference>
<dbReference type="InterPro" id="IPR045851">
    <property type="entry name" value="AMP-bd_C_sf"/>
</dbReference>
<dbReference type="Gene3D" id="3.30.300.30">
    <property type="match status" value="1"/>
</dbReference>
<evidence type="ECO:0000259" key="3">
    <source>
        <dbReference type="Pfam" id="PF13193"/>
    </source>
</evidence>
<sequence>MKVPTSFPTTSCSTEYSTWRTTTATRPPFRDPYGSYCKSYRELLLDVVRTRNHIRNHLAAGSLQMLREEEEVSILIVARGYEFTVVFFAVLGLDAIAVPQSPHVSSEELLHAAATAQAHATVCSPEHVKLASGIAGRTRMRKGYLAINLHGCINDNPSTLSVQSMLFSSNKPLDQSKPALIIFTSGSTGPSKGVAYRRYNLTLVACQQIWKNGVKEGFTVLQTLPTHHGTGLMLNTIPTVLGGGCIEFTHPKFDAATTWERIRQGGVTSLSAVPTIFVRLLKHWDDVLAKSDDAERKGYLDALCAVEQYHCGSAALPVRAAMKWKALTGRHILERYGGTEFGNPFLNLKTTPFGSVGVKNPGVETYLEHGDHGEVFVRSPFMFSKYINDVDGTRNALTQDGYFRTGDVAEKVNDIYFLKGRKSVDIIKSGGYKISALDIERAILDHPKVEDAIVVGVVDDDMGQRLAAAVVLKEGQTSLSLPELRHDLKDKLSYYKLPTLLRVVPALEQTASFKVPKALLKKTLFGADHPDIQRLPGKGEGKENAKARL</sequence>
<dbReference type="InterPro" id="IPR042099">
    <property type="entry name" value="ANL_N_sf"/>
</dbReference>
<dbReference type="VEuPathDB" id="FungiDB:PV07_05993"/>
<feature type="domain" description="AMP-dependent synthetase/ligase" evidence="2">
    <location>
        <begin position="66"/>
        <end position="386"/>
    </location>
</feature>
<organism evidence="4 5">
    <name type="scientific">Cladophialophora immunda</name>
    <dbReference type="NCBI Taxonomy" id="569365"/>
    <lineage>
        <taxon>Eukaryota</taxon>
        <taxon>Fungi</taxon>
        <taxon>Dikarya</taxon>
        <taxon>Ascomycota</taxon>
        <taxon>Pezizomycotina</taxon>
        <taxon>Eurotiomycetes</taxon>
        <taxon>Chaetothyriomycetidae</taxon>
        <taxon>Chaetothyriales</taxon>
        <taxon>Herpotrichiellaceae</taxon>
        <taxon>Cladophialophora</taxon>
    </lineage>
</organism>
<dbReference type="PANTHER" id="PTHR43201:SF8">
    <property type="entry name" value="ACYL-COA SYNTHETASE FAMILY MEMBER 3"/>
    <property type="match status" value="1"/>
</dbReference>
<gene>
    <name evidence="4" type="ORF">PV07_05993</name>
</gene>
<reference evidence="4 5" key="1">
    <citation type="submission" date="2015-01" db="EMBL/GenBank/DDBJ databases">
        <title>The Genome Sequence of Cladophialophora immunda CBS83496.</title>
        <authorList>
            <consortium name="The Broad Institute Genomics Platform"/>
            <person name="Cuomo C."/>
            <person name="de Hoog S."/>
            <person name="Gorbushina A."/>
            <person name="Stielow B."/>
            <person name="Teixiera M."/>
            <person name="Abouelleil A."/>
            <person name="Chapman S.B."/>
            <person name="Priest M."/>
            <person name="Young S.K."/>
            <person name="Wortman J."/>
            <person name="Nusbaum C."/>
            <person name="Birren B."/>
        </authorList>
    </citation>
    <scope>NUCLEOTIDE SEQUENCE [LARGE SCALE GENOMIC DNA]</scope>
    <source>
        <strain evidence="4 5">CBS 83496</strain>
    </source>
</reference>
<dbReference type="Gene3D" id="3.40.50.12780">
    <property type="entry name" value="N-terminal domain of ligase-like"/>
    <property type="match status" value="1"/>
</dbReference>
<feature type="domain" description="AMP-binding enzyme C-terminal" evidence="3">
    <location>
        <begin position="439"/>
        <end position="514"/>
    </location>
</feature>
<dbReference type="SUPFAM" id="SSF56801">
    <property type="entry name" value="Acetyl-CoA synthetase-like"/>
    <property type="match status" value="1"/>
</dbReference>
<protein>
    <recommendedName>
        <fullName evidence="6">AMP-dependent synthetase/ligase domain-containing protein</fullName>
    </recommendedName>
</protein>
<dbReference type="Proteomes" id="UP000054466">
    <property type="component" value="Unassembled WGS sequence"/>
</dbReference>
<proteinExistence type="inferred from homology"/>
<evidence type="ECO:0008006" key="6">
    <source>
        <dbReference type="Google" id="ProtNLM"/>
    </source>
</evidence>
<evidence type="ECO:0000256" key="1">
    <source>
        <dbReference type="ARBA" id="ARBA00006432"/>
    </source>
</evidence>
<dbReference type="InterPro" id="IPR025110">
    <property type="entry name" value="AMP-bd_C"/>
</dbReference>
<dbReference type="InterPro" id="IPR000873">
    <property type="entry name" value="AMP-dep_synth/lig_dom"/>
</dbReference>
<dbReference type="Pfam" id="PF00501">
    <property type="entry name" value="AMP-binding"/>
    <property type="match status" value="1"/>
</dbReference>
<dbReference type="OrthoDB" id="6614653at2759"/>
<evidence type="ECO:0000259" key="2">
    <source>
        <dbReference type="Pfam" id="PF00501"/>
    </source>
</evidence>
<evidence type="ECO:0000313" key="4">
    <source>
        <dbReference type="EMBL" id="KIW30234.1"/>
    </source>
</evidence>
<keyword evidence="5" id="KW-1185">Reference proteome</keyword>
<dbReference type="GeneID" id="27345187"/>
<dbReference type="AlphaFoldDB" id="A0A0D2D3D5"/>
<evidence type="ECO:0000313" key="5">
    <source>
        <dbReference type="Proteomes" id="UP000054466"/>
    </source>
</evidence>
<dbReference type="InterPro" id="IPR020845">
    <property type="entry name" value="AMP-binding_CS"/>
</dbReference>
<dbReference type="STRING" id="569365.A0A0D2D3D5"/>